<proteinExistence type="predicted"/>
<dbReference type="SUPFAM" id="SSF51658">
    <property type="entry name" value="Xylose isomerase-like"/>
    <property type="match status" value="1"/>
</dbReference>
<organism evidence="1 2">
    <name type="scientific">Paracoccus angustae</name>
    <dbReference type="NCBI Taxonomy" id="1671480"/>
    <lineage>
        <taxon>Bacteria</taxon>
        <taxon>Pseudomonadati</taxon>
        <taxon>Pseudomonadota</taxon>
        <taxon>Alphaproteobacteria</taxon>
        <taxon>Rhodobacterales</taxon>
        <taxon>Paracoccaceae</taxon>
        <taxon>Paracoccus</taxon>
    </lineage>
</organism>
<gene>
    <name evidence="1" type="ORF">ACFOM8_17530</name>
</gene>
<keyword evidence="2" id="KW-1185">Reference proteome</keyword>
<reference evidence="2" key="1">
    <citation type="journal article" date="2019" name="Int. J. Syst. Evol. Microbiol.">
        <title>The Global Catalogue of Microorganisms (GCM) 10K type strain sequencing project: providing services to taxonomists for standard genome sequencing and annotation.</title>
        <authorList>
            <consortium name="The Broad Institute Genomics Platform"/>
            <consortium name="The Broad Institute Genome Sequencing Center for Infectious Disease"/>
            <person name="Wu L."/>
            <person name="Ma J."/>
        </authorList>
    </citation>
    <scope>NUCLEOTIDE SEQUENCE [LARGE SCALE GENOMIC DNA]</scope>
    <source>
        <strain evidence="2">KCTC 42473</strain>
    </source>
</reference>
<accession>A0ABV7U8K7</accession>
<name>A0ABV7U8K7_9RHOB</name>
<comment type="caution">
    <text evidence="1">The sequence shown here is derived from an EMBL/GenBank/DDBJ whole genome shotgun (WGS) entry which is preliminary data.</text>
</comment>
<dbReference type="RefSeq" id="WP_377763435.1">
    <property type="nucleotide sequence ID" value="NZ_JBHRXY010000023.1"/>
</dbReference>
<keyword evidence="1" id="KW-0413">Isomerase</keyword>
<evidence type="ECO:0000313" key="1">
    <source>
        <dbReference type="EMBL" id="MFC3631240.1"/>
    </source>
</evidence>
<dbReference type="Proteomes" id="UP001595539">
    <property type="component" value="Unassembled WGS sequence"/>
</dbReference>
<sequence length="345" mass="39030">MADFPFSLGCNGRGLMHTSVLPLDDQFRLLRDSGVFDHFDRIPQPGQEREYVEASNRFGVPLTTGLWTYRVGKDEALVRHNLEWAAKAGARCHNLMISTHHADGHVVTDDEVVEFYLRAYETGESLGITISAEVHIYMFTEDFRRITPVAEKVRARGVPFNFVLDHSHVLLKIESPEEQDASGIREDVEAGRLILDPYDRGNVIDEWIGQDMVVWLQVRPVSPNGPKNTAMLGPGGRWGRACQYPFVRPAAGEWNHFWHAYRVEPCKHVVRRMFEHHKATPSSPLRWLTTDMIDMPDYGGGVGYSLFDQNVAIAEWLRNLWNDVGASDTGPAPGRERIGGRRTAP</sequence>
<dbReference type="GO" id="GO:0016853">
    <property type="term" value="F:isomerase activity"/>
    <property type="evidence" value="ECO:0007669"/>
    <property type="project" value="UniProtKB-KW"/>
</dbReference>
<dbReference type="Gene3D" id="3.20.20.150">
    <property type="entry name" value="Divalent-metal-dependent TIM barrel enzymes"/>
    <property type="match status" value="1"/>
</dbReference>
<dbReference type="EMBL" id="JBHRXY010000023">
    <property type="protein sequence ID" value="MFC3631240.1"/>
    <property type="molecule type" value="Genomic_DNA"/>
</dbReference>
<protein>
    <submittedName>
        <fullName evidence="1">Xylose isomerase</fullName>
    </submittedName>
</protein>
<evidence type="ECO:0000313" key="2">
    <source>
        <dbReference type="Proteomes" id="UP001595539"/>
    </source>
</evidence>
<dbReference type="InterPro" id="IPR036237">
    <property type="entry name" value="Xyl_isomerase-like_sf"/>
</dbReference>